<name>A0A1S8R5G5_CLOBE</name>
<gene>
    <name evidence="1" type="ORF">BCD95_005765</name>
</gene>
<comment type="caution">
    <text evidence="1">The sequence shown here is derived from an EMBL/GenBank/DDBJ whole genome shotgun (WGS) entry which is preliminary data.</text>
</comment>
<evidence type="ECO:0000313" key="1">
    <source>
        <dbReference type="EMBL" id="NSB17506.1"/>
    </source>
</evidence>
<sequence length="56" mass="7005">MRGKIIYVDFVKRRRTTFIHFHINRFISWFNIKFYIKPKTSSLNNMSTNKRRRILN</sequence>
<evidence type="ECO:0000313" key="2">
    <source>
        <dbReference type="Proteomes" id="UP000822184"/>
    </source>
</evidence>
<proteinExistence type="predicted"/>
<protein>
    <submittedName>
        <fullName evidence="1">Uncharacterized protein</fullName>
    </submittedName>
</protein>
<reference evidence="1" key="1">
    <citation type="submission" date="2020-06" db="EMBL/GenBank/DDBJ databases">
        <title>Genomic insights into acetone-butanol-ethanol (ABE) fermentation by sequencing solventogenic clostridia strains.</title>
        <authorList>
            <person name="Brown S."/>
        </authorList>
    </citation>
    <scope>NUCLEOTIDE SEQUENCE</scope>
    <source>
        <strain evidence="1">DJ123</strain>
    </source>
</reference>
<dbReference type="AlphaFoldDB" id="A0A1S8R5G5"/>
<dbReference type="EMBL" id="JABTDW010000001">
    <property type="protein sequence ID" value="NSB17506.1"/>
    <property type="molecule type" value="Genomic_DNA"/>
</dbReference>
<accession>A0A1S8R5G5</accession>
<dbReference type="Proteomes" id="UP000822184">
    <property type="component" value="Unassembled WGS sequence"/>
</dbReference>
<organism evidence="1 2">
    <name type="scientific">Clostridium beijerinckii</name>
    <name type="common">Clostridium MP</name>
    <dbReference type="NCBI Taxonomy" id="1520"/>
    <lineage>
        <taxon>Bacteria</taxon>
        <taxon>Bacillati</taxon>
        <taxon>Bacillota</taxon>
        <taxon>Clostridia</taxon>
        <taxon>Eubacteriales</taxon>
        <taxon>Clostridiaceae</taxon>
        <taxon>Clostridium</taxon>
    </lineage>
</organism>